<keyword evidence="9" id="KW-1185">Reference proteome</keyword>
<reference evidence="8 9" key="1">
    <citation type="submission" date="2020-02" db="EMBL/GenBank/DDBJ databases">
        <title>Whole genome PO2S7.</title>
        <authorList>
            <person name="Singha K.M."/>
        </authorList>
    </citation>
    <scope>NUCLEOTIDE SEQUENCE [LARGE SCALE GENOMIC DNA]</scope>
    <source>
        <strain evidence="8 9">PO2S7</strain>
    </source>
</reference>
<evidence type="ECO:0000256" key="4">
    <source>
        <dbReference type="ARBA" id="ARBA00035640"/>
    </source>
</evidence>
<name>A0A6G9RJM3_9ENTR</name>
<dbReference type="InterPro" id="IPR006972">
    <property type="entry name" value="BipB-like_C"/>
</dbReference>
<evidence type="ECO:0000313" key="9">
    <source>
        <dbReference type="Proteomes" id="UP000503580"/>
    </source>
</evidence>
<dbReference type="Proteomes" id="UP000503580">
    <property type="component" value="Chromosome"/>
</dbReference>
<proteinExistence type="inferred from homology"/>
<comment type="subcellular location">
    <subcellularLocation>
        <location evidence="1">Host membrane</location>
        <topology evidence="1">Multi-pass membrane protein</topology>
    </subcellularLocation>
</comment>
<feature type="domain" description="Translocator protein BipB-like C-terminal" evidence="7">
    <location>
        <begin position="269"/>
        <end position="627"/>
    </location>
</feature>
<keyword evidence="2" id="KW-1043">Host membrane</keyword>
<evidence type="ECO:0000256" key="3">
    <source>
        <dbReference type="ARBA" id="ARBA00023026"/>
    </source>
</evidence>
<feature type="coiled-coil region" evidence="5">
    <location>
        <begin position="284"/>
        <end position="321"/>
    </location>
</feature>
<accession>A0A6G9RJM3</accession>
<protein>
    <submittedName>
        <fullName evidence="8">Type III secretion system translocon subunit SctE</fullName>
    </submittedName>
</protein>
<comment type="similarity">
    <text evidence="4">Belongs to the SctE/SipB/YopB family.</text>
</comment>
<dbReference type="EMBL" id="CP050321">
    <property type="protein sequence ID" value="QIR27164.1"/>
    <property type="molecule type" value="Genomic_DNA"/>
</dbReference>
<evidence type="ECO:0000256" key="6">
    <source>
        <dbReference type="SAM" id="Phobius"/>
    </source>
</evidence>
<dbReference type="KEGG" id="kgn:GY169_10290"/>
<dbReference type="Gene3D" id="1.20.120.330">
    <property type="entry name" value="Nucleotidyltransferases domain 2"/>
    <property type="match status" value="2"/>
</dbReference>
<evidence type="ECO:0000256" key="2">
    <source>
        <dbReference type="ARBA" id="ARBA00022870"/>
    </source>
</evidence>
<dbReference type="Pfam" id="PF04888">
    <property type="entry name" value="SseC"/>
    <property type="match status" value="1"/>
</dbReference>
<feature type="transmembrane region" description="Helical" evidence="6">
    <location>
        <begin position="424"/>
        <end position="444"/>
    </location>
</feature>
<evidence type="ECO:0000256" key="1">
    <source>
        <dbReference type="ARBA" id="ARBA00004301"/>
    </source>
</evidence>
<keyword evidence="6" id="KW-0472">Membrane</keyword>
<dbReference type="GO" id="GO:0033644">
    <property type="term" value="C:host cell membrane"/>
    <property type="evidence" value="ECO:0007669"/>
    <property type="project" value="UniProtKB-SubCell"/>
</dbReference>
<keyword evidence="6" id="KW-0812">Transmembrane</keyword>
<sequence>MSLTLSNNVHAGKVVDTTVSSDAISHKTHISSSQGSRLNLIAQQKSMDEIATGVSDELAREIETEIDRPAIRQSTGKLTNKSQMLLTMLRYQSVSNSMSESMLANAAAVFNAQANANIQKAQELSAELDKLKEEFDTQSGVINDMQDVFDSAKSDWGKANSKLTDAQNTLNNLLDDPDAKSEDIKKAQTAVAEAQQGLTQASQALSNAQRNLDKALDVGQKILNNVNAKTAEMNAKYSNVQFNNTAGKPAEQHSEQALTRTAIMIQLITEFIMKMDDISSEKLKNDLEINKMQTQARQAEMKRKSDEYEEQVRKAEEAQKTAGCIGKILGGLAIAFGAITTIFGGGGAALMAVGIALMVADPIVEAITGQSLTGMIMDPLMEHVLMPLMNVLGDIVTKIFDNTPLGLLLNAIDKATGANMMDTIHSVVTAAVAIAAIVAVAFVAKSAAKFLIEKMSQAMTSAIVQTVKAAIAKAINKLIPTLVKNTAKQGAAAARAVATQVSQSIQNVTQSVTKNITGFLQGSESTVLNNLSKINMNHIMMANVGVNTSNGIIQSGMSMNIANIQLEAQKALASFQLAQTDVRILSDIISSYLTRFKQDQEQVQKMGLTLSDMLQNQAATGAAVIKNMKA</sequence>
<dbReference type="AlphaFoldDB" id="A0A6G9RJM3"/>
<dbReference type="RefSeq" id="WP_167575684.1">
    <property type="nucleotide sequence ID" value="NZ_CP050321.1"/>
</dbReference>
<evidence type="ECO:0000313" key="8">
    <source>
        <dbReference type="EMBL" id="QIR27164.1"/>
    </source>
</evidence>
<keyword evidence="6" id="KW-1133">Transmembrane helix</keyword>
<organism evidence="8 9">
    <name type="scientific">Kluyvera genomosp. 3</name>
    <dbReference type="NCBI Taxonomy" id="2774055"/>
    <lineage>
        <taxon>Bacteria</taxon>
        <taxon>Pseudomonadati</taxon>
        <taxon>Pseudomonadota</taxon>
        <taxon>Gammaproteobacteria</taxon>
        <taxon>Enterobacterales</taxon>
        <taxon>Enterobacteriaceae</taxon>
        <taxon>Kluyvera</taxon>
    </lineage>
</organism>
<feature type="transmembrane region" description="Helical" evidence="6">
    <location>
        <begin position="328"/>
        <end position="359"/>
    </location>
</feature>
<dbReference type="SUPFAM" id="SSF57997">
    <property type="entry name" value="Tropomyosin"/>
    <property type="match status" value="1"/>
</dbReference>
<evidence type="ECO:0000259" key="7">
    <source>
        <dbReference type="Pfam" id="PF04888"/>
    </source>
</evidence>
<feature type="coiled-coil region" evidence="5">
    <location>
        <begin position="184"/>
        <end position="218"/>
    </location>
</feature>
<keyword evidence="3" id="KW-0843">Virulence</keyword>
<feature type="coiled-coil region" evidence="5">
    <location>
        <begin position="111"/>
        <end position="141"/>
    </location>
</feature>
<keyword evidence="5" id="KW-0175">Coiled coil</keyword>
<evidence type="ECO:0000256" key="5">
    <source>
        <dbReference type="SAM" id="Coils"/>
    </source>
</evidence>
<gene>
    <name evidence="8" type="primary">sctE</name>
    <name evidence="8" type="ORF">GY169_10290</name>
</gene>